<evidence type="ECO:0000256" key="3">
    <source>
        <dbReference type="ARBA" id="ARBA00022519"/>
    </source>
</evidence>
<keyword evidence="1" id="KW-0813">Transport</keyword>
<accession>A0A0X1KQL2</accession>
<dbReference type="EMBL" id="CP007141">
    <property type="protein sequence ID" value="AJC73562.1"/>
    <property type="molecule type" value="Genomic_DNA"/>
</dbReference>
<evidence type="ECO:0000256" key="8">
    <source>
        <dbReference type="ARBA" id="ARBA00022967"/>
    </source>
</evidence>
<evidence type="ECO:0000259" key="17">
    <source>
        <dbReference type="SMART" id="SM00900"/>
    </source>
</evidence>
<dbReference type="GO" id="GO:0016655">
    <property type="term" value="F:oxidoreductase activity, acting on NAD(P)H, quinone or similar compound as acceptor"/>
    <property type="evidence" value="ECO:0007669"/>
    <property type="project" value="InterPro"/>
</dbReference>
<keyword evidence="2" id="KW-1003">Cell membrane</keyword>
<dbReference type="OrthoDB" id="9794010at2"/>
<gene>
    <name evidence="18" type="ORF">AJ81_04345</name>
</gene>
<keyword evidence="9 16" id="KW-1133">Transmembrane helix</keyword>
<dbReference type="GO" id="GO:0016020">
    <property type="term" value="C:membrane"/>
    <property type="evidence" value="ECO:0007669"/>
    <property type="project" value="InterPro"/>
</dbReference>
<protein>
    <submittedName>
        <fullName evidence="18">FMN-binding protein</fullName>
    </submittedName>
</protein>
<feature type="transmembrane region" description="Helical" evidence="16">
    <location>
        <begin position="6"/>
        <end position="27"/>
    </location>
</feature>
<sequence length="210" mass="23690">MKKESAVYTILFMVVLSLVLSSVLGFVSSFTKERIEVNLTAIRAKAILEAVGMNVDEMDLREIEKTFREKIQIDEFDGRRVYLTSVDGRRIYAFEYTGSGLWGLILAVIALDESFERLAGISFVRHSETPGLGGRIDENWFKKQFSRKKLASSYPYLTFATNVAKPGNYDPEDPTVDAITGATGTSKAVERLVNEAIKQWKPILMDRYGR</sequence>
<evidence type="ECO:0000256" key="15">
    <source>
        <dbReference type="ARBA" id="ARBA00023201"/>
    </source>
</evidence>
<dbReference type="PANTHER" id="PTHR37838">
    <property type="entry name" value="NA(+)-TRANSLOCATING NADH-QUINONE REDUCTASE SUBUNIT C"/>
    <property type="match status" value="1"/>
</dbReference>
<dbReference type="GO" id="GO:0006814">
    <property type="term" value="P:sodium ion transport"/>
    <property type="evidence" value="ECO:0007669"/>
    <property type="project" value="UniProtKB-KW"/>
</dbReference>
<evidence type="ECO:0000256" key="7">
    <source>
        <dbReference type="ARBA" id="ARBA00022692"/>
    </source>
</evidence>
<keyword evidence="3" id="KW-0997">Cell inner membrane</keyword>
<evidence type="ECO:0000256" key="13">
    <source>
        <dbReference type="ARBA" id="ARBA00023075"/>
    </source>
</evidence>
<dbReference type="InterPro" id="IPR007329">
    <property type="entry name" value="FMN-bd"/>
</dbReference>
<dbReference type="AlphaFoldDB" id="A0A0X1KQL2"/>
<proteinExistence type="predicted"/>
<dbReference type="PATRIC" id="fig|1123384.7.peg.850"/>
<dbReference type="PaxDb" id="1123384-AJ81_04345"/>
<evidence type="ECO:0000256" key="6">
    <source>
        <dbReference type="ARBA" id="ARBA00022643"/>
    </source>
</evidence>
<evidence type="ECO:0000256" key="5">
    <source>
        <dbReference type="ARBA" id="ARBA00022630"/>
    </source>
</evidence>
<evidence type="ECO:0000256" key="14">
    <source>
        <dbReference type="ARBA" id="ARBA00023136"/>
    </source>
</evidence>
<evidence type="ECO:0000313" key="19">
    <source>
        <dbReference type="Proteomes" id="UP000077469"/>
    </source>
</evidence>
<dbReference type="STRING" id="1123384.AJ81_04345"/>
<evidence type="ECO:0000256" key="10">
    <source>
        <dbReference type="ARBA" id="ARBA00023027"/>
    </source>
</evidence>
<evidence type="ECO:0000256" key="2">
    <source>
        <dbReference type="ARBA" id="ARBA00022475"/>
    </source>
</evidence>
<keyword evidence="5" id="KW-0285">Flavoprotein</keyword>
<dbReference type="SMART" id="SM00900">
    <property type="entry name" value="FMN_bind"/>
    <property type="match status" value="1"/>
</dbReference>
<organism evidence="18 19">
    <name type="scientific">Pseudothermotoga hypogea DSM 11164 = NBRC 106472</name>
    <dbReference type="NCBI Taxonomy" id="1123384"/>
    <lineage>
        <taxon>Bacteria</taxon>
        <taxon>Thermotogati</taxon>
        <taxon>Thermotogota</taxon>
        <taxon>Thermotogae</taxon>
        <taxon>Thermotogales</taxon>
        <taxon>Thermotogaceae</taxon>
        <taxon>Pseudothermotoga</taxon>
    </lineage>
</organism>
<keyword evidence="12" id="KW-0406">Ion transport</keyword>
<keyword evidence="15" id="KW-0739">Sodium transport</keyword>
<evidence type="ECO:0000256" key="16">
    <source>
        <dbReference type="SAM" id="Phobius"/>
    </source>
</evidence>
<keyword evidence="4" id="KW-0597">Phosphoprotein</keyword>
<dbReference type="PANTHER" id="PTHR37838:SF1">
    <property type="entry name" value="NA(+)-TRANSLOCATING NADH-QUINONE REDUCTASE SUBUNIT C"/>
    <property type="match status" value="1"/>
</dbReference>
<name>A0A0X1KQL2_9THEM</name>
<evidence type="ECO:0000313" key="18">
    <source>
        <dbReference type="EMBL" id="AJC73562.1"/>
    </source>
</evidence>
<evidence type="ECO:0000256" key="1">
    <source>
        <dbReference type="ARBA" id="ARBA00022448"/>
    </source>
</evidence>
<keyword evidence="7 16" id="KW-0812">Transmembrane</keyword>
<keyword evidence="10" id="KW-0520">NAD</keyword>
<keyword evidence="8" id="KW-1278">Translocase</keyword>
<dbReference type="InterPro" id="IPR010204">
    <property type="entry name" value="NqrC"/>
</dbReference>
<reference evidence="18 19" key="1">
    <citation type="submission" date="2014-01" db="EMBL/GenBank/DDBJ databases">
        <title>Genome sequencing of Thermotog hypogea.</title>
        <authorList>
            <person name="Zhang X."/>
            <person name="Alvare G."/>
            <person name="Fristensky B."/>
            <person name="Chen L."/>
            <person name="Suen T."/>
            <person name="Chen Q."/>
            <person name="Ma K."/>
        </authorList>
    </citation>
    <scope>NUCLEOTIDE SEQUENCE [LARGE SCALE GENOMIC DNA]</scope>
    <source>
        <strain evidence="18 19">DSM 11164</strain>
    </source>
</reference>
<keyword evidence="11" id="KW-0915">Sodium</keyword>
<dbReference type="KEGG" id="phy:AJ81_04345"/>
<evidence type="ECO:0000256" key="11">
    <source>
        <dbReference type="ARBA" id="ARBA00023053"/>
    </source>
</evidence>
<dbReference type="Proteomes" id="UP000077469">
    <property type="component" value="Chromosome"/>
</dbReference>
<evidence type="ECO:0000256" key="12">
    <source>
        <dbReference type="ARBA" id="ARBA00023065"/>
    </source>
</evidence>
<keyword evidence="6" id="KW-0288">FMN</keyword>
<keyword evidence="14 16" id="KW-0472">Membrane</keyword>
<evidence type="ECO:0000256" key="9">
    <source>
        <dbReference type="ARBA" id="ARBA00022989"/>
    </source>
</evidence>
<evidence type="ECO:0000256" key="4">
    <source>
        <dbReference type="ARBA" id="ARBA00022553"/>
    </source>
</evidence>
<dbReference type="Pfam" id="PF04205">
    <property type="entry name" value="FMN_bind"/>
    <property type="match status" value="1"/>
</dbReference>
<keyword evidence="13" id="KW-0830">Ubiquinone</keyword>
<dbReference type="RefSeq" id="WP_031504765.1">
    <property type="nucleotide sequence ID" value="NC_022795.1"/>
</dbReference>
<keyword evidence="19" id="KW-1185">Reference proteome</keyword>
<dbReference type="GO" id="GO:0010181">
    <property type="term" value="F:FMN binding"/>
    <property type="evidence" value="ECO:0007669"/>
    <property type="project" value="InterPro"/>
</dbReference>
<feature type="domain" description="FMN-binding" evidence="17">
    <location>
        <begin position="100"/>
        <end position="200"/>
    </location>
</feature>